<dbReference type="EMBL" id="QEKI01000002">
    <property type="protein sequence ID" value="PVY43004.1"/>
    <property type="molecule type" value="Genomic_DNA"/>
</dbReference>
<protein>
    <submittedName>
        <fullName evidence="1">Uncharacterized protein DUF2490</fullName>
    </submittedName>
</protein>
<dbReference type="AlphaFoldDB" id="A0A2U1B2U6"/>
<evidence type="ECO:0000313" key="1">
    <source>
        <dbReference type="EMBL" id="PVY43004.1"/>
    </source>
</evidence>
<dbReference type="Pfam" id="PF10677">
    <property type="entry name" value="DUF2490"/>
    <property type="match status" value="1"/>
</dbReference>
<dbReference type="Proteomes" id="UP000245466">
    <property type="component" value="Unassembled WGS sequence"/>
</dbReference>
<sequence>MNFILLGLTFACMTCKGILYRIVPGLILLLGWSFVAQAQSERVKDFNHNGWYMYFGDHKLTSRWGLHTELQWRRHNILKDPQQLLVRTGINYDLTPSAMFTLGYGYIETYPYGDFPAADTFPEHRIYQQLQLRNSISRVGLTHRYRLEQRWIKPAGAESSTYLNRARYMLKATLPLIGTSIEAGEPFLAAYDEIFIGFGHNIQRNIFDQNRAYAAMGYKISDAATLELGYLNQIVQKASGTVFEHNHTLQVSLFYNLDFRNDN</sequence>
<gene>
    <name evidence="1" type="ORF">C8E01_102180</name>
</gene>
<name>A0A2U1B2U6_9BACT</name>
<keyword evidence="2" id="KW-1185">Reference proteome</keyword>
<comment type="caution">
    <text evidence="1">The sequence shown here is derived from an EMBL/GenBank/DDBJ whole genome shotgun (WGS) entry which is preliminary data.</text>
</comment>
<proteinExistence type="predicted"/>
<organism evidence="1 2">
    <name type="scientific">Pontibacter virosus</name>
    <dbReference type="NCBI Taxonomy" id="1765052"/>
    <lineage>
        <taxon>Bacteria</taxon>
        <taxon>Pseudomonadati</taxon>
        <taxon>Bacteroidota</taxon>
        <taxon>Cytophagia</taxon>
        <taxon>Cytophagales</taxon>
        <taxon>Hymenobacteraceae</taxon>
        <taxon>Pontibacter</taxon>
    </lineage>
</organism>
<reference evidence="1 2" key="1">
    <citation type="submission" date="2018-04" db="EMBL/GenBank/DDBJ databases">
        <title>Genomic Encyclopedia of Type Strains, Phase IV (KMG-IV): sequencing the most valuable type-strain genomes for metagenomic binning, comparative biology and taxonomic classification.</title>
        <authorList>
            <person name="Goeker M."/>
        </authorList>
    </citation>
    <scope>NUCLEOTIDE SEQUENCE [LARGE SCALE GENOMIC DNA]</scope>
    <source>
        <strain evidence="1 2">DSM 100231</strain>
    </source>
</reference>
<evidence type="ECO:0000313" key="2">
    <source>
        <dbReference type="Proteomes" id="UP000245466"/>
    </source>
</evidence>
<accession>A0A2U1B2U6</accession>
<dbReference type="InterPro" id="IPR019619">
    <property type="entry name" value="DUF2490"/>
</dbReference>